<keyword evidence="1" id="KW-1133">Transmembrane helix</keyword>
<accession>A0ABV8XD67</accession>
<dbReference type="RefSeq" id="WP_281504344.1">
    <property type="nucleotide sequence ID" value="NZ_JBHSEO010000013.1"/>
</dbReference>
<dbReference type="Proteomes" id="UP001596015">
    <property type="component" value="Unassembled WGS sequence"/>
</dbReference>
<sequence>MVAMMLPSASPMILTYTRVHQQRMAHGRAIAPTWCFIAGYLATWMGFGLLAAATQWGLQQSTLISSTMGKAGPSLGGGLLILAGSFQFSQLKRACLSKCRSPLSFLMTEWRDGTAGALTMGIRHGAYCIGCCWALMLLMFVGGVMSLAWMAALALLFLMEKLVPHAHHVSRLIGGLLIAAGLGILILSS</sequence>
<name>A0ABV8XD67_9GAMM</name>
<keyword evidence="1" id="KW-0812">Transmembrane</keyword>
<gene>
    <name evidence="2" type="ORF">ACFO0E_02480</name>
</gene>
<keyword evidence="1" id="KW-0472">Membrane</keyword>
<evidence type="ECO:0000313" key="2">
    <source>
        <dbReference type="EMBL" id="MFC4415279.1"/>
    </source>
</evidence>
<reference evidence="3" key="1">
    <citation type="journal article" date="2019" name="Int. J. Syst. Evol. Microbiol.">
        <title>The Global Catalogue of Microorganisms (GCM) 10K type strain sequencing project: providing services to taxonomists for standard genome sequencing and annotation.</title>
        <authorList>
            <consortium name="The Broad Institute Genomics Platform"/>
            <consortium name="The Broad Institute Genome Sequencing Center for Infectious Disease"/>
            <person name="Wu L."/>
            <person name="Ma J."/>
        </authorList>
    </citation>
    <scope>NUCLEOTIDE SEQUENCE [LARGE SCALE GENOMIC DNA]</scope>
    <source>
        <strain evidence="3">CCUG 49679</strain>
    </source>
</reference>
<organism evidence="2 3">
    <name type="scientific">Chromohalobacter beijerinckii</name>
    <dbReference type="NCBI Taxonomy" id="86179"/>
    <lineage>
        <taxon>Bacteria</taxon>
        <taxon>Pseudomonadati</taxon>
        <taxon>Pseudomonadota</taxon>
        <taxon>Gammaproteobacteria</taxon>
        <taxon>Oceanospirillales</taxon>
        <taxon>Halomonadaceae</taxon>
        <taxon>Chromohalobacter</taxon>
    </lineage>
</organism>
<dbReference type="EMBL" id="JBHSEO010000013">
    <property type="protein sequence ID" value="MFC4415279.1"/>
    <property type="molecule type" value="Genomic_DNA"/>
</dbReference>
<feature type="transmembrane region" description="Helical" evidence="1">
    <location>
        <begin position="169"/>
        <end position="187"/>
    </location>
</feature>
<feature type="transmembrane region" description="Helical" evidence="1">
    <location>
        <begin position="127"/>
        <end position="157"/>
    </location>
</feature>
<comment type="caution">
    <text evidence="2">The sequence shown here is derived from an EMBL/GenBank/DDBJ whole genome shotgun (WGS) entry which is preliminary data.</text>
</comment>
<evidence type="ECO:0000256" key="1">
    <source>
        <dbReference type="SAM" id="Phobius"/>
    </source>
</evidence>
<protein>
    <submittedName>
        <fullName evidence="2">DUF2182 domain-containing protein</fullName>
    </submittedName>
</protein>
<keyword evidence="3" id="KW-1185">Reference proteome</keyword>
<feature type="transmembrane region" description="Helical" evidence="1">
    <location>
        <begin position="71"/>
        <end position="88"/>
    </location>
</feature>
<feature type="transmembrane region" description="Helical" evidence="1">
    <location>
        <begin position="29"/>
        <end position="51"/>
    </location>
</feature>
<dbReference type="InterPro" id="IPR018688">
    <property type="entry name" value="PpoB2-like"/>
</dbReference>
<evidence type="ECO:0000313" key="3">
    <source>
        <dbReference type="Proteomes" id="UP001596015"/>
    </source>
</evidence>
<dbReference type="Pfam" id="PF09948">
    <property type="entry name" value="PpoB2"/>
    <property type="match status" value="1"/>
</dbReference>
<proteinExistence type="predicted"/>